<sequence length="146" mass="15771">MTQIANKHTEVITLACGKSKIGDSSAVRVLCDGLVENKTLKNISLTECDLTDSCAMIVGSFLRGNTSLETVWLSGNKNIGDTGALALLAALSEGDDVNKTLHYIIMGWNGVSPECQEKCARLAHGRMVFLSDECPSINAWILREIE</sequence>
<dbReference type="Proteomes" id="UP000095751">
    <property type="component" value="Unassembled WGS sequence"/>
</dbReference>
<dbReference type="Gene3D" id="3.80.10.10">
    <property type="entry name" value="Ribonuclease Inhibitor"/>
    <property type="match status" value="1"/>
</dbReference>
<protein>
    <submittedName>
        <fullName evidence="1">RNI-like protein</fullName>
    </submittedName>
</protein>
<dbReference type="AlphaFoldDB" id="A0A1E7FHL4"/>
<dbReference type="SMART" id="SM00368">
    <property type="entry name" value="LRR_RI"/>
    <property type="match status" value="2"/>
</dbReference>
<dbReference type="InterPro" id="IPR001611">
    <property type="entry name" value="Leu-rich_rpt"/>
</dbReference>
<reference evidence="1 2" key="1">
    <citation type="submission" date="2016-09" db="EMBL/GenBank/DDBJ databases">
        <title>Extensive genetic diversity and differential bi-allelic expression allows diatom success in the polar Southern Ocean.</title>
        <authorList>
            <consortium name="DOE Joint Genome Institute"/>
            <person name="Mock T."/>
            <person name="Otillar R.P."/>
            <person name="Strauss J."/>
            <person name="Dupont C."/>
            <person name="Frickenhaus S."/>
            <person name="Maumus F."/>
            <person name="Mcmullan M."/>
            <person name="Sanges R."/>
            <person name="Schmutz J."/>
            <person name="Toseland A."/>
            <person name="Valas R."/>
            <person name="Veluchamy A."/>
            <person name="Ward B.J."/>
            <person name="Allen A."/>
            <person name="Barry K."/>
            <person name="Falciatore A."/>
            <person name="Ferrante M."/>
            <person name="Fortunato A.E."/>
            <person name="Gloeckner G."/>
            <person name="Gruber A."/>
            <person name="Hipkin R."/>
            <person name="Janech M."/>
            <person name="Kroth P."/>
            <person name="Leese F."/>
            <person name="Lindquist E."/>
            <person name="Lyon B.R."/>
            <person name="Martin J."/>
            <person name="Mayer C."/>
            <person name="Parker M."/>
            <person name="Quesneville H."/>
            <person name="Raymond J."/>
            <person name="Uhlig C."/>
            <person name="Valentin K.U."/>
            <person name="Worden A.Z."/>
            <person name="Armbrust E.V."/>
            <person name="Bowler C."/>
            <person name="Green B."/>
            <person name="Moulton V."/>
            <person name="Van Oosterhout C."/>
            <person name="Grigoriev I."/>
        </authorList>
    </citation>
    <scope>NUCLEOTIDE SEQUENCE [LARGE SCALE GENOMIC DNA]</scope>
    <source>
        <strain evidence="1 2">CCMP1102</strain>
    </source>
</reference>
<evidence type="ECO:0000313" key="1">
    <source>
        <dbReference type="EMBL" id="OEU17676.1"/>
    </source>
</evidence>
<dbReference type="Pfam" id="PF13516">
    <property type="entry name" value="LRR_6"/>
    <property type="match status" value="1"/>
</dbReference>
<dbReference type="KEGG" id="fcy:FRACYDRAFT_268772"/>
<evidence type="ECO:0000313" key="2">
    <source>
        <dbReference type="Proteomes" id="UP000095751"/>
    </source>
</evidence>
<dbReference type="OrthoDB" id="120976at2759"/>
<organism evidence="1 2">
    <name type="scientific">Fragilariopsis cylindrus CCMP1102</name>
    <dbReference type="NCBI Taxonomy" id="635003"/>
    <lineage>
        <taxon>Eukaryota</taxon>
        <taxon>Sar</taxon>
        <taxon>Stramenopiles</taxon>
        <taxon>Ochrophyta</taxon>
        <taxon>Bacillariophyta</taxon>
        <taxon>Bacillariophyceae</taxon>
        <taxon>Bacillariophycidae</taxon>
        <taxon>Bacillariales</taxon>
        <taxon>Bacillariaceae</taxon>
        <taxon>Fragilariopsis</taxon>
    </lineage>
</organism>
<accession>A0A1E7FHL4</accession>
<dbReference type="InParanoid" id="A0A1E7FHL4"/>
<keyword evidence="2" id="KW-1185">Reference proteome</keyword>
<proteinExistence type="predicted"/>
<gene>
    <name evidence="1" type="ORF">FRACYDRAFT_268772</name>
</gene>
<name>A0A1E7FHL4_9STRA</name>
<dbReference type="InterPro" id="IPR032675">
    <property type="entry name" value="LRR_dom_sf"/>
</dbReference>
<dbReference type="EMBL" id="KV784357">
    <property type="protein sequence ID" value="OEU17676.1"/>
    <property type="molecule type" value="Genomic_DNA"/>
</dbReference>
<dbReference type="SUPFAM" id="SSF52047">
    <property type="entry name" value="RNI-like"/>
    <property type="match status" value="1"/>
</dbReference>